<dbReference type="GO" id="GO:0016747">
    <property type="term" value="F:acyltransferase activity, transferring groups other than amino-acyl groups"/>
    <property type="evidence" value="ECO:0007669"/>
    <property type="project" value="InterPro"/>
</dbReference>
<feature type="active site" description="Proton acceptor" evidence="4">
    <location>
        <position position="333"/>
    </location>
</feature>
<evidence type="ECO:0000313" key="9">
    <source>
        <dbReference type="EMBL" id="MDV6311097.1"/>
    </source>
</evidence>
<dbReference type="Gene3D" id="3.40.47.10">
    <property type="match status" value="2"/>
</dbReference>
<dbReference type="InterPro" id="IPR002155">
    <property type="entry name" value="Thiolase"/>
</dbReference>
<dbReference type="PANTHER" id="PTHR43365:SF1">
    <property type="entry name" value="ACETYL-COA C-ACYLTRANSFERASE"/>
    <property type="match status" value="1"/>
</dbReference>
<dbReference type="NCBIfam" id="TIGR01930">
    <property type="entry name" value="AcCoA-C-Actrans"/>
    <property type="match status" value="1"/>
</dbReference>
<reference evidence="9 10" key="1">
    <citation type="submission" date="2023-10" db="EMBL/GenBank/DDBJ databases">
        <title>Development of a sustainable strategy for remediation of hydrocarbon-contaminated territories based on the waste exchange concept.</title>
        <authorList>
            <person name="Krivoruchko A."/>
        </authorList>
    </citation>
    <scope>NUCLEOTIDE SEQUENCE</scope>
    <source>
        <strain evidence="8 10">IEGM 1266</strain>
        <strain evidence="9">IEGM 1279</strain>
    </source>
</reference>
<dbReference type="Proteomes" id="UP001185922">
    <property type="component" value="Unassembled WGS sequence"/>
</dbReference>
<evidence type="ECO:0000256" key="5">
    <source>
        <dbReference type="RuleBase" id="RU003557"/>
    </source>
</evidence>
<feature type="domain" description="Thiolase N-terminal" evidence="6">
    <location>
        <begin position="5"/>
        <end position="246"/>
    </location>
</feature>
<dbReference type="InterPro" id="IPR020616">
    <property type="entry name" value="Thiolase_N"/>
</dbReference>
<keyword evidence="10" id="KW-1185">Reference proteome</keyword>
<dbReference type="RefSeq" id="WP_096273560.1">
    <property type="nucleotide sequence ID" value="NZ_CP096596.1"/>
</dbReference>
<evidence type="ECO:0000313" key="8">
    <source>
        <dbReference type="EMBL" id="MDV6306905.1"/>
    </source>
</evidence>
<feature type="active site" description="Acyl-thioester intermediate" evidence="4">
    <location>
        <position position="89"/>
    </location>
</feature>
<organism evidence="9 11">
    <name type="scientific">Gordonia amicalis</name>
    <dbReference type="NCBI Taxonomy" id="89053"/>
    <lineage>
        <taxon>Bacteria</taxon>
        <taxon>Bacillati</taxon>
        <taxon>Actinomycetota</taxon>
        <taxon>Actinomycetes</taxon>
        <taxon>Mycobacteriales</taxon>
        <taxon>Gordoniaceae</taxon>
        <taxon>Gordonia</taxon>
    </lineage>
</organism>
<dbReference type="AlphaFoldDB" id="A0AAE4R3F9"/>
<evidence type="ECO:0000256" key="4">
    <source>
        <dbReference type="PIRSR" id="PIRSR000429-1"/>
    </source>
</evidence>
<feature type="domain" description="Thiolase C-terminal" evidence="7">
    <location>
        <begin position="254"/>
        <end position="375"/>
    </location>
</feature>
<proteinExistence type="inferred from homology"/>
<gene>
    <name evidence="8" type="ORF">R3P94_06040</name>
    <name evidence="9" type="ORF">R3Q15_04145</name>
</gene>
<name>A0AAE4R3F9_9ACTN</name>
<dbReference type="PROSITE" id="PS00737">
    <property type="entry name" value="THIOLASE_2"/>
    <property type="match status" value="1"/>
</dbReference>
<evidence type="ECO:0000256" key="3">
    <source>
        <dbReference type="ARBA" id="ARBA00023315"/>
    </source>
</evidence>
<dbReference type="PANTHER" id="PTHR43365">
    <property type="entry name" value="BLR7806 PROTEIN"/>
    <property type="match status" value="1"/>
</dbReference>
<dbReference type="Pfam" id="PF00108">
    <property type="entry name" value="Thiolase_N"/>
    <property type="match status" value="1"/>
</dbReference>
<sequence length="377" mass="38813">MRDAVIVDAVRAPIGRRRGALSGIHPADLSAHVLEALVERTGVDPAIVDDVVWGCVSQSSEQAGNIARTAILAAGWPESVPGTTVTRACGSSQQAVSMAAAAVISGQQDVVIAGGVESMSRVAMGSSAPNGEHQPATVLDRYGIDKFSQGLGAETIAAKWGFDRTRVDEYSLRSHELAAAAVDRGAFDGQLAPISGVLEGDEGIRRGGTLESLGKLKPAFAEEGVIHAGNSSQISDGSGALLIMSSETAKSHGLTPIARIHTAVVAADDPVVMLTGPIPSTAKALKRSGLSIDDIGAFEINEAFAPVPLAWQAETGADIERLNPLGGAIAVGHPLGGSGAILMTRLVHHMRDNGIRYGLQSMCEAGGMANTTILELL</sequence>
<comment type="similarity">
    <text evidence="1 5">Belongs to the thiolase-like superfamily. Thiolase family.</text>
</comment>
<evidence type="ECO:0000259" key="7">
    <source>
        <dbReference type="Pfam" id="PF02803"/>
    </source>
</evidence>
<protein>
    <submittedName>
        <fullName evidence="9">Thiolase family protein</fullName>
        <ecNumber evidence="9">2.3.1.-</ecNumber>
    </submittedName>
</protein>
<evidence type="ECO:0000259" key="6">
    <source>
        <dbReference type="Pfam" id="PF00108"/>
    </source>
</evidence>
<comment type="caution">
    <text evidence="9">The sequence shown here is derived from an EMBL/GenBank/DDBJ whole genome shotgun (WGS) entry which is preliminary data.</text>
</comment>
<accession>A0AAE4R3F9</accession>
<dbReference type="EC" id="2.3.1.-" evidence="9"/>
<dbReference type="PIRSF" id="PIRSF000429">
    <property type="entry name" value="Ac-CoA_Ac_transf"/>
    <property type="match status" value="1"/>
</dbReference>
<dbReference type="Pfam" id="PF02803">
    <property type="entry name" value="Thiolase_C"/>
    <property type="match status" value="1"/>
</dbReference>
<evidence type="ECO:0000256" key="1">
    <source>
        <dbReference type="ARBA" id="ARBA00010982"/>
    </source>
</evidence>
<evidence type="ECO:0000256" key="2">
    <source>
        <dbReference type="ARBA" id="ARBA00022679"/>
    </source>
</evidence>
<keyword evidence="3 5" id="KW-0012">Acyltransferase</keyword>
<dbReference type="EMBL" id="JAWLKH010000002">
    <property type="protein sequence ID" value="MDV6311097.1"/>
    <property type="molecule type" value="Genomic_DNA"/>
</dbReference>
<dbReference type="InterPro" id="IPR016039">
    <property type="entry name" value="Thiolase-like"/>
</dbReference>
<dbReference type="InterPro" id="IPR020617">
    <property type="entry name" value="Thiolase_C"/>
</dbReference>
<dbReference type="EMBL" id="JAWLKI010000004">
    <property type="protein sequence ID" value="MDV6306905.1"/>
    <property type="molecule type" value="Genomic_DNA"/>
</dbReference>
<evidence type="ECO:0000313" key="11">
    <source>
        <dbReference type="Proteomes" id="UP001185922"/>
    </source>
</evidence>
<feature type="active site" description="Proton acceptor" evidence="4">
    <location>
        <position position="363"/>
    </location>
</feature>
<dbReference type="CDD" id="cd00751">
    <property type="entry name" value="thiolase"/>
    <property type="match status" value="1"/>
</dbReference>
<dbReference type="SUPFAM" id="SSF53901">
    <property type="entry name" value="Thiolase-like"/>
    <property type="match status" value="2"/>
</dbReference>
<dbReference type="InterPro" id="IPR020613">
    <property type="entry name" value="Thiolase_CS"/>
</dbReference>
<evidence type="ECO:0000313" key="10">
    <source>
        <dbReference type="Proteomes" id="UP001185779"/>
    </source>
</evidence>
<keyword evidence="2 5" id="KW-0808">Transferase</keyword>
<dbReference type="Proteomes" id="UP001185779">
    <property type="component" value="Unassembled WGS sequence"/>
</dbReference>